<evidence type="ECO:0000313" key="2">
    <source>
        <dbReference type="Proteomes" id="UP000069205"/>
    </source>
</evidence>
<reference evidence="1 2" key="1">
    <citation type="journal article" date="2015" name="Proc. Natl. Acad. Sci. U.S.A.">
        <title>Expanded metabolic versatility of ubiquitous nitrite-oxidizing bacteria from the genus Nitrospira.</title>
        <authorList>
            <person name="Koch H."/>
            <person name="Lucker S."/>
            <person name="Albertsen M."/>
            <person name="Kitzinger K."/>
            <person name="Herbold C."/>
            <person name="Spieck E."/>
            <person name="Nielsen P.H."/>
            <person name="Wagner M."/>
            <person name="Daims H."/>
        </authorList>
    </citation>
    <scope>NUCLEOTIDE SEQUENCE [LARGE SCALE GENOMIC DNA]</scope>
    <source>
        <strain evidence="1 2">NSP M-1</strain>
    </source>
</reference>
<dbReference type="EMBL" id="CP011801">
    <property type="protein sequence ID" value="ALA58060.1"/>
    <property type="molecule type" value="Genomic_DNA"/>
</dbReference>
<sequence>MRFEKLAKAEAKSKSQLFCEMLCVHEQRRRQDQAACETGVLMEAGVEALVFQNRRWCRSSLTRISAC</sequence>
<gene>
    <name evidence="1" type="ORF">NITMOv2_1636</name>
</gene>
<accession>A0A0K2GAT8</accession>
<proteinExistence type="predicted"/>
<organism evidence="1 2">
    <name type="scientific">Nitrospira moscoviensis</name>
    <dbReference type="NCBI Taxonomy" id="42253"/>
    <lineage>
        <taxon>Bacteria</taxon>
        <taxon>Pseudomonadati</taxon>
        <taxon>Nitrospirota</taxon>
        <taxon>Nitrospiria</taxon>
        <taxon>Nitrospirales</taxon>
        <taxon>Nitrospiraceae</taxon>
        <taxon>Nitrospira</taxon>
    </lineage>
</organism>
<dbReference type="Proteomes" id="UP000069205">
    <property type="component" value="Chromosome"/>
</dbReference>
<keyword evidence="2" id="KW-1185">Reference proteome</keyword>
<name>A0A0K2GAT8_NITMO</name>
<dbReference type="STRING" id="42253.NITMOv2_1636"/>
<dbReference type="AlphaFoldDB" id="A0A0K2GAT8"/>
<dbReference type="KEGG" id="nmv:NITMOv2_1636"/>
<protein>
    <submittedName>
        <fullName evidence="1">Uncharacterized protein</fullName>
    </submittedName>
</protein>
<evidence type="ECO:0000313" key="1">
    <source>
        <dbReference type="EMBL" id="ALA58060.1"/>
    </source>
</evidence>
<dbReference type="PATRIC" id="fig|42253.5.peg.1609"/>